<gene>
    <name evidence="2" type="ORF">Tco_0774499</name>
</gene>
<reference evidence="2" key="2">
    <citation type="submission" date="2022-01" db="EMBL/GenBank/DDBJ databases">
        <authorList>
            <person name="Yamashiro T."/>
            <person name="Shiraishi A."/>
            <person name="Satake H."/>
            <person name="Nakayama K."/>
        </authorList>
    </citation>
    <scope>NUCLEOTIDE SEQUENCE</scope>
</reference>
<evidence type="ECO:0000313" key="3">
    <source>
        <dbReference type="Proteomes" id="UP001151760"/>
    </source>
</evidence>
<dbReference type="EMBL" id="BQNB010011538">
    <property type="protein sequence ID" value="GJS91863.1"/>
    <property type="molecule type" value="Genomic_DNA"/>
</dbReference>
<protein>
    <submittedName>
        <fullName evidence="2">Uncharacterized protein</fullName>
    </submittedName>
</protein>
<reference evidence="2" key="1">
    <citation type="journal article" date="2022" name="Int. J. Mol. Sci.">
        <title>Draft Genome of Tanacetum Coccineum: Genomic Comparison of Closely Related Tanacetum-Family Plants.</title>
        <authorList>
            <person name="Yamashiro T."/>
            <person name="Shiraishi A."/>
            <person name="Nakayama K."/>
            <person name="Satake H."/>
        </authorList>
    </citation>
    <scope>NUCLEOTIDE SEQUENCE</scope>
</reference>
<feature type="compositionally biased region" description="Basic and acidic residues" evidence="1">
    <location>
        <begin position="137"/>
        <end position="166"/>
    </location>
</feature>
<organism evidence="2 3">
    <name type="scientific">Tanacetum coccineum</name>
    <dbReference type="NCBI Taxonomy" id="301880"/>
    <lineage>
        <taxon>Eukaryota</taxon>
        <taxon>Viridiplantae</taxon>
        <taxon>Streptophyta</taxon>
        <taxon>Embryophyta</taxon>
        <taxon>Tracheophyta</taxon>
        <taxon>Spermatophyta</taxon>
        <taxon>Magnoliopsida</taxon>
        <taxon>eudicotyledons</taxon>
        <taxon>Gunneridae</taxon>
        <taxon>Pentapetalae</taxon>
        <taxon>asterids</taxon>
        <taxon>campanulids</taxon>
        <taxon>Asterales</taxon>
        <taxon>Asteraceae</taxon>
        <taxon>Asteroideae</taxon>
        <taxon>Anthemideae</taxon>
        <taxon>Anthemidinae</taxon>
        <taxon>Tanacetum</taxon>
    </lineage>
</organism>
<dbReference type="Proteomes" id="UP001151760">
    <property type="component" value="Unassembled WGS sequence"/>
</dbReference>
<name>A0ABQ4ZSR0_9ASTR</name>
<comment type="caution">
    <text evidence="2">The sequence shown here is derived from an EMBL/GenBank/DDBJ whole genome shotgun (WGS) entry which is preliminary data.</text>
</comment>
<feature type="region of interest" description="Disordered" evidence="1">
    <location>
        <begin position="137"/>
        <end position="192"/>
    </location>
</feature>
<feature type="compositionally biased region" description="Polar residues" evidence="1">
    <location>
        <begin position="173"/>
        <end position="191"/>
    </location>
</feature>
<evidence type="ECO:0000313" key="2">
    <source>
        <dbReference type="EMBL" id="GJS91863.1"/>
    </source>
</evidence>
<sequence>MPIRNFNEIAQRLQDIMIDSLPKMVDDRIKKLLKTQVPLHVTQGLILERQQSQADVAKMIADAIQHEYENLHSEISSQINDAITNHIPSQVDSSVRNYVSDHILHLQQDDLPIWLALKYKFERLNVSSTLCRPSVIRTRDQDDPHDDAHPEGENDAKRQKTSKHETYVFGEASSGQGNESEPGSSTSGNQEQLDDFDFWTDSYATNDDELPTKKVSQELMDEVSQTVDEAKLHKVVDEMLRQQCTSGDEGVLARTGTCEITFTL</sequence>
<accession>A0ABQ4ZSR0</accession>
<proteinExistence type="predicted"/>
<evidence type="ECO:0000256" key="1">
    <source>
        <dbReference type="SAM" id="MobiDB-lite"/>
    </source>
</evidence>
<keyword evidence="3" id="KW-1185">Reference proteome</keyword>